<evidence type="ECO:0000256" key="2">
    <source>
        <dbReference type="ARBA" id="ARBA00008840"/>
    </source>
</evidence>
<dbReference type="Pfam" id="PF00313">
    <property type="entry name" value="CSD"/>
    <property type="match status" value="1"/>
</dbReference>
<sequence>MCTFSKLQCLWISAHADVLCVSQARPHGTVFHYPGLKATLDLAQACLNSRAHERKSKRNRGDSAGVQMCVCMARPRVLVCEPDRSGDTDTCPYMRAHTPVQFECSRLLYANIAAVMFARYPWPEGQDFDSLRQSSAAPGPSTLVSPESSVSYRGRIKWFSSTRHFGFIIVDPSEEEIFFHQSNIRGILTPELTPNFPVSFMIRLTSKGPEAFNVRPYEEIHTFTYPHLSRTESRPQLAVPSTSMRRPLGVHPRRSVIRPTRRFRCYNCGQYASHKAAFCPMEPMRKCCYRCRSSTHLLADCPLPPASFLQPQRFVSQPTPFTTEAGISSEHRSPVLRKL</sequence>
<dbReference type="SMART" id="SM00357">
    <property type="entry name" value="CSP"/>
    <property type="match status" value="1"/>
</dbReference>
<feature type="domain" description="CSD" evidence="6">
    <location>
        <begin position="151"/>
        <end position="216"/>
    </location>
</feature>
<feature type="region of interest" description="Disordered" evidence="4">
    <location>
        <begin position="320"/>
        <end position="339"/>
    </location>
</feature>
<dbReference type="CDD" id="cd04458">
    <property type="entry name" value="CSP_CDS"/>
    <property type="match status" value="1"/>
</dbReference>
<dbReference type="InterPro" id="IPR051373">
    <property type="entry name" value="Lin-28_RNA-binding"/>
</dbReference>
<evidence type="ECO:0000313" key="8">
    <source>
        <dbReference type="Proteomes" id="UP000286415"/>
    </source>
</evidence>
<dbReference type="GO" id="GO:0003729">
    <property type="term" value="F:mRNA binding"/>
    <property type="evidence" value="ECO:0007669"/>
    <property type="project" value="TreeGrafter"/>
</dbReference>
<dbReference type="PANTHER" id="PTHR46109">
    <property type="entry name" value="PROTEIN LIN-28"/>
    <property type="match status" value="1"/>
</dbReference>
<reference evidence="7 8" key="1">
    <citation type="journal article" date="2018" name="Biotechnol. Adv.">
        <title>Improved genomic resources and new bioinformatic workflow for the carcinogenic parasite Clonorchis sinensis: Biotechnological implications.</title>
        <authorList>
            <person name="Wang D."/>
            <person name="Korhonen P.K."/>
            <person name="Gasser R.B."/>
            <person name="Young N.D."/>
        </authorList>
    </citation>
    <scope>NUCLEOTIDE SEQUENCE [LARGE SCALE GENOMIC DNA]</scope>
    <source>
        <strain evidence="7">Cs-k2</strain>
    </source>
</reference>
<dbReference type="Gene3D" id="2.40.50.140">
    <property type="entry name" value="Nucleic acid-binding proteins"/>
    <property type="match status" value="1"/>
</dbReference>
<dbReference type="AlphaFoldDB" id="A0A8T1MJ75"/>
<dbReference type="Proteomes" id="UP000286415">
    <property type="component" value="Unassembled WGS sequence"/>
</dbReference>
<dbReference type="InterPro" id="IPR019844">
    <property type="entry name" value="CSD_CS"/>
</dbReference>
<evidence type="ECO:0000256" key="1">
    <source>
        <dbReference type="ARBA" id="ARBA00004496"/>
    </source>
</evidence>
<dbReference type="PANTHER" id="PTHR46109:SF1">
    <property type="entry name" value="PROTEIN LIN-28 HOMOLOG"/>
    <property type="match status" value="1"/>
</dbReference>
<dbReference type="PROSITE" id="PS00352">
    <property type="entry name" value="CSD_1"/>
    <property type="match status" value="1"/>
</dbReference>
<comment type="similarity">
    <text evidence="2">Belongs to the lin-28 family.</text>
</comment>
<evidence type="ECO:0000256" key="5">
    <source>
        <dbReference type="SAM" id="SignalP"/>
    </source>
</evidence>
<dbReference type="InterPro" id="IPR001878">
    <property type="entry name" value="Znf_CCHC"/>
</dbReference>
<evidence type="ECO:0000256" key="3">
    <source>
        <dbReference type="ARBA" id="ARBA00022490"/>
    </source>
</evidence>
<keyword evidence="3" id="KW-0963">Cytoplasm</keyword>
<dbReference type="InterPro" id="IPR036875">
    <property type="entry name" value="Znf_CCHC_sf"/>
</dbReference>
<keyword evidence="5" id="KW-0732">Signal</keyword>
<evidence type="ECO:0000256" key="4">
    <source>
        <dbReference type="SAM" id="MobiDB-lite"/>
    </source>
</evidence>
<gene>
    <name evidence="7" type="ORF">CSKR_113469</name>
</gene>
<dbReference type="GO" id="GO:0005737">
    <property type="term" value="C:cytoplasm"/>
    <property type="evidence" value="ECO:0007669"/>
    <property type="project" value="UniProtKB-SubCell"/>
</dbReference>
<dbReference type="OrthoDB" id="422005at2759"/>
<dbReference type="InterPro" id="IPR002059">
    <property type="entry name" value="CSP_DNA-bd"/>
</dbReference>
<dbReference type="GO" id="GO:0031054">
    <property type="term" value="P:pre-miRNA processing"/>
    <property type="evidence" value="ECO:0007669"/>
    <property type="project" value="TreeGrafter"/>
</dbReference>
<dbReference type="Gene3D" id="4.10.60.10">
    <property type="entry name" value="Zinc finger, CCHC-type"/>
    <property type="match status" value="1"/>
</dbReference>
<dbReference type="InterPro" id="IPR012340">
    <property type="entry name" value="NA-bd_OB-fold"/>
</dbReference>
<dbReference type="GO" id="GO:0005634">
    <property type="term" value="C:nucleus"/>
    <property type="evidence" value="ECO:0007669"/>
    <property type="project" value="TreeGrafter"/>
</dbReference>
<feature type="chain" id="PRO_5035736641" evidence="5">
    <location>
        <begin position="17"/>
        <end position="339"/>
    </location>
</feature>
<dbReference type="PROSITE" id="PS51857">
    <property type="entry name" value="CSD_2"/>
    <property type="match status" value="1"/>
</dbReference>
<dbReference type="GO" id="GO:0008270">
    <property type="term" value="F:zinc ion binding"/>
    <property type="evidence" value="ECO:0007669"/>
    <property type="project" value="InterPro"/>
</dbReference>
<protein>
    <submittedName>
        <fullName evidence="7">Protein lin-28</fullName>
    </submittedName>
</protein>
<comment type="subcellular location">
    <subcellularLocation>
        <location evidence="1">Cytoplasm</location>
    </subcellularLocation>
</comment>
<feature type="signal peptide" evidence="5">
    <location>
        <begin position="1"/>
        <end position="16"/>
    </location>
</feature>
<proteinExistence type="inferred from homology"/>
<evidence type="ECO:0000259" key="6">
    <source>
        <dbReference type="PROSITE" id="PS51857"/>
    </source>
</evidence>
<accession>A0A8T1MJ75</accession>
<name>A0A8T1MJ75_CLOSI</name>
<keyword evidence="8" id="KW-1185">Reference proteome</keyword>
<dbReference type="SMART" id="SM00343">
    <property type="entry name" value="ZnF_C2HC"/>
    <property type="match status" value="2"/>
</dbReference>
<comment type="caution">
    <text evidence="7">The sequence shown here is derived from an EMBL/GenBank/DDBJ whole genome shotgun (WGS) entry which is preliminary data.</text>
</comment>
<dbReference type="SUPFAM" id="SSF57756">
    <property type="entry name" value="Retrovirus zinc finger-like domains"/>
    <property type="match status" value="1"/>
</dbReference>
<reference evidence="7 8" key="2">
    <citation type="journal article" date="2021" name="Genomics">
        <title>High-quality reference genome for Clonorchis sinensis.</title>
        <authorList>
            <person name="Young N.D."/>
            <person name="Stroehlein A.J."/>
            <person name="Kinkar L."/>
            <person name="Wang T."/>
            <person name="Sohn W.M."/>
            <person name="Chang B.C.H."/>
            <person name="Kaur P."/>
            <person name="Weisz D."/>
            <person name="Dudchenko O."/>
            <person name="Aiden E.L."/>
            <person name="Korhonen P.K."/>
            <person name="Gasser R.B."/>
        </authorList>
    </citation>
    <scope>NUCLEOTIDE SEQUENCE [LARGE SCALE GENOMIC DNA]</scope>
    <source>
        <strain evidence="7">Cs-k2</strain>
    </source>
</reference>
<organism evidence="7 8">
    <name type="scientific">Clonorchis sinensis</name>
    <name type="common">Chinese liver fluke</name>
    <dbReference type="NCBI Taxonomy" id="79923"/>
    <lineage>
        <taxon>Eukaryota</taxon>
        <taxon>Metazoa</taxon>
        <taxon>Spiralia</taxon>
        <taxon>Lophotrochozoa</taxon>
        <taxon>Platyhelminthes</taxon>
        <taxon>Trematoda</taxon>
        <taxon>Digenea</taxon>
        <taxon>Opisthorchiida</taxon>
        <taxon>Opisthorchiata</taxon>
        <taxon>Opisthorchiidae</taxon>
        <taxon>Clonorchis</taxon>
    </lineage>
</organism>
<dbReference type="SUPFAM" id="SSF50249">
    <property type="entry name" value="Nucleic acid-binding proteins"/>
    <property type="match status" value="1"/>
</dbReference>
<dbReference type="EMBL" id="NIRI02000042">
    <property type="protein sequence ID" value="KAG5449437.1"/>
    <property type="molecule type" value="Genomic_DNA"/>
</dbReference>
<dbReference type="InterPro" id="IPR011129">
    <property type="entry name" value="CSD"/>
</dbReference>
<evidence type="ECO:0000313" key="7">
    <source>
        <dbReference type="EMBL" id="KAG5449437.1"/>
    </source>
</evidence>